<reference evidence="1" key="3">
    <citation type="submission" date="2025-09" db="UniProtKB">
        <authorList>
            <consortium name="Ensembl"/>
        </authorList>
    </citation>
    <scope>IDENTIFICATION</scope>
</reference>
<dbReference type="Proteomes" id="UP000472265">
    <property type="component" value="Chromosome 12"/>
</dbReference>
<dbReference type="OMA" id="CHARYLW"/>
<name>A0A671TPK8_SPAAU</name>
<reference evidence="1" key="1">
    <citation type="submission" date="2021-04" db="EMBL/GenBank/DDBJ databases">
        <authorList>
            <consortium name="Wellcome Sanger Institute Data Sharing"/>
        </authorList>
    </citation>
    <scope>NUCLEOTIDE SEQUENCE [LARGE SCALE GENOMIC DNA]</scope>
</reference>
<dbReference type="Ensembl" id="ENSSAUT00010002833.1">
    <property type="protein sequence ID" value="ENSSAUP00010002682.1"/>
    <property type="gene ID" value="ENSSAUG00010001322.1"/>
</dbReference>
<accession>A0A671TPK8</accession>
<dbReference type="PANTHER" id="PTHR31635">
    <property type="entry name" value="REVERSE TRANSCRIPTASE DOMAIN-CONTAINING PROTEIN-RELATED"/>
    <property type="match status" value="1"/>
</dbReference>
<sequence>SHSQQCITDPEIKKQISEYIHTFMDINKNSINDLPVIWEALKCCLRGELIKIGSFKKKIQQQEESKLLTRIKLLQSSLSNEYKNEIWTELCKLKMKYDDIVRKKTEYKLKRAKLNDYESGEKAGKLLASRLKKQMTKKKISSDDNFESLEKANIGRWSSLPISLWGRLNIVKINILPTVNYILRMLPTIIQKAWFDDLHKAISAFIWHGKKARCSYLRMSNLYKKGGLQLPNFFYYYLSFGCQQVNMFLDPGVIKEWKTIEENMLQSLNIDSGSLCDTEGIFLCVFTKWTPCA</sequence>
<dbReference type="AlphaFoldDB" id="A0A671TPK8"/>
<organism evidence="1 2">
    <name type="scientific">Sparus aurata</name>
    <name type="common">Gilthead sea bream</name>
    <dbReference type="NCBI Taxonomy" id="8175"/>
    <lineage>
        <taxon>Eukaryota</taxon>
        <taxon>Metazoa</taxon>
        <taxon>Chordata</taxon>
        <taxon>Craniata</taxon>
        <taxon>Vertebrata</taxon>
        <taxon>Euteleostomi</taxon>
        <taxon>Actinopterygii</taxon>
        <taxon>Neopterygii</taxon>
        <taxon>Teleostei</taxon>
        <taxon>Neoteleostei</taxon>
        <taxon>Acanthomorphata</taxon>
        <taxon>Eupercaria</taxon>
        <taxon>Spariformes</taxon>
        <taxon>Sparidae</taxon>
        <taxon>Sparus</taxon>
    </lineage>
</organism>
<proteinExistence type="predicted"/>
<evidence type="ECO:0008006" key="3">
    <source>
        <dbReference type="Google" id="ProtNLM"/>
    </source>
</evidence>
<dbReference type="PANTHER" id="PTHR31635:SF196">
    <property type="entry name" value="REVERSE TRANSCRIPTASE DOMAIN-CONTAINING PROTEIN-RELATED"/>
    <property type="match status" value="1"/>
</dbReference>
<reference evidence="1" key="2">
    <citation type="submission" date="2025-08" db="UniProtKB">
        <authorList>
            <consortium name="Ensembl"/>
        </authorList>
    </citation>
    <scope>IDENTIFICATION</scope>
</reference>
<keyword evidence="2" id="KW-1185">Reference proteome</keyword>
<protein>
    <recommendedName>
        <fullName evidence="3">Reverse transcriptase domain-containing protein</fullName>
    </recommendedName>
</protein>
<dbReference type="GeneTree" id="ENSGT01150000288421"/>
<evidence type="ECO:0000313" key="1">
    <source>
        <dbReference type="Ensembl" id="ENSSAUP00010002682.1"/>
    </source>
</evidence>
<evidence type="ECO:0000313" key="2">
    <source>
        <dbReference type="Proteomes" id="UP000472265"/>
    </source>
</evidence>
<dbReference type="InParanoid" id="A0A671TPK8"/>